<feature type="region of interest" description="Disordered" evidence="1">
    <location>
        <begin position="212"/>
        <end position="238"/>
    </location>
</feature>
<sequence>MKLLKEANINWAWASKPTKSAQQQGGIKNQQHKIGVKNNTYQERYLVFTYHYYLLRDDSSSRCILAPGSIFQLNLTVHSSLFVFSLYSNRDRQGKTRFTYQKVQARRSLYIKCCLSRNNFLNPDGGGVLAKGMRDVNIPSTRQYVLGGGKGNPEVGLNTTSLKTLESCAIPSHPAQTNVGDEREYLLRKEVGLVLDHTSEVTLEGFGTVAVGPQDPTPVEATPSNSCIQSSGKGRGVD</sequence>
<gene>
    <name evidence="2" type="ORF">OSB04_029031</name>
</gene>
<protein>
    <submittedName>
        <fullName evidence="2">Uncharacterized protein</fullName>
    </submittedName>
</protein>
<dbReference type="Proteomes" id="UP001172457">
    <property type="component" value="Chromosome 7"/>
</dbReference>
<evidence type="ECO:0000313" key="2">
    <source>
        <dbReference type="EMBL" id="KAJ9542525.1"/>
    </source>
</evidence>
<reference evidence="2" key="1">
    <citation type="submission" date="2023-03" db="EMBL/GenBank/DDBJ databases">
        <title>Chromosome-scale reference genome and RAD-based genetic map of yellow starthistle (Centaurea solstitialis) reveal putative structural variation and QTLs associated with invader traits.</title>
        <authorList>
            <person name="Reatini B."/>
            <person name="Cang F.A."/>
            <person name="Jiang Q."/>
            <person name="Mckibben M.T.W."/>
            <person name="Barker M.S."/>
            <person name="Rieseberg L.H."/>
            <person name="Dlugosch K.M."/>
        </authorList>
    </citation>
    <scope>NUCLEOTIDE SEQUENCE</scope>
    <source>
        <strain evidence="2">CAN-66</strain>
        <tissue evidence="2">Leaf</tissue>
    </source>
</reference>
<name>A0AA38W8B5_9ASTR</name>
<feature type="compositionally biased region" description="Polar residues" evidence="1">
    <location>
        <begin position="222"/>
        <end position="232"/>
    </location>
</feature>
<keyword evidence="3" id="KW-1185">Reference proteome</keyword>
<evidence type="ECO:0000313" key="3">
    <source>
        <dbReference type="Proteomes" id="UP001172457"/>
    </source>
</evidence>
<comment type="caution">
    <text evidence="2">The sequence shown here is derived from an EMBL/GenBank/DDBJ whole genome shotgun (WGS) entry which is preliminary data.</text>
</comment>
<organism evidence="2 3">
    <name type="scientific">Centaurea solstitialis</name>
    <name type="common">yellow star-thistle</name>
    <dbReference type="NCBI Taxonomy" id="347529"/>
    <lineage>
        <taxon>Eukaryota</taxon>
        <taxon>Viridiplantae</taxon>
        <taxon>Streptophyta</taxon>
        <taxon>Embryophyta</taxon>
        <taxon>Tracheophyta</taxon>
        <taxon>Spermatophyta</taxon>
        <taxon>Magnoliopsida</taxon>
        <taxon>eudicotyledons</taxon>
        <taxon>Gunneridae</taxon>
        <taxon>Pentapetalae</taxon>
        <taxon>asterids</taxon>
        <taxon>campanulids</taxon>
        <taxon>Asterales</taxon>
        <taxon>Asteraceae</taxon>
        <taxon>Carduoideae</taxon>
        <taxon>Cardueae</taxon>
        <taxon>Centaureinae</taxon>
        <taxon>Centaurea</taxon>
    </lineage>
</organism>
<proteinExistence type="predicted"/>
<dbReference type="EMBL" id="JARYMX010000007">
    <property type="protein sequence ID" value="KAJ9542525.1"/>
    <property type="molecule type" value="Genomic_DNA"/>
</dbReference>
<dbReference type="AlphaFoldDB" id="A0AA38W8B5"/>
<evidence type="ECO:0000256" key="1">
    <source>
        <dbReference type="SAM" id="MobiDB-lite"/>
    </source>
</evidence>
<accession>A0AA38W8B5</accession>